<name>A0ACD4UHA2_9CAUD</name>
<accession>A0ACD4UHA2</accession>
<reference evidence="1" key="1">
    <citation type="submission" date="2023-06" db="EMBL/GenBank/DDBJ databases">
        <authorList>
            <person name="DeJong R.J."/>
            <person name="Yoon E."/>
            <person name="Radersma M."/>
            <person name="Veenstra M."/>
            <person name="Churu J."/>
            <person name="Moleakunnel K."/>
            <person name="Weaver G."/>
            <person name="Hill E."/>
            <person name="Janvier A."/>
            <person name="Harlow L."/>
            <person name="Kramer C."/>
            <person name="Seinen K."/>
            <person name="Chen A."/>
            <person name="Minasian M."/>
            <person name="Doorn S."/>
            <person name="Dole C."/>
            <person name="Ramsey F."/>
            <person name="Nieze J."/>
            <person name="Baker A."/>
            <person name="Swierenga S."/>
            <person name="White A."/>
            <person name="Howland A."/>
            <person name="Ko C."/>
            <person name="Russell D.A."/>
            <person name="Jacobs-Sera D."/>
            <person name="Hatfull G.F."/>
        </authorList>
    </citation>
    <scope>NUCLEOTIDE SEQUENCE</scope>
</reference>
<proteinExistence type="predicted"/>
<keyword evidence="2" id="KW-1185">Reference proteome</keyword>
<evidence type="ECO:0000313" key="1">
    <source>
        <dbReference type="EMBL" id="WKW85460.1"/>
    </source>
</evidence>
<dbReference type="EMBL" id="OR159659">
    <property type="protein sequence ID" value="WKW85460.1"/>
    <property type="molecule type" value="Genomic_DNA"/>
</dbReference>
<evidence type="ECO:0000313" key="2">
    <source>
        <dbReference type="Proteomes" id="UP001654496"/>
    </source>
</evidence>
<organism evidence="1 2">
    <name type="scientific">Rhodococcus phage Reynauld</name>
    <dbReference type="NCBI Taxonomy" id="3062845"/>
    <lineage>
        <taxon>Viruses</taxon>
        <taxon>Duplodnaviria</taxon>
        <taxon>Heunggongvirae</taxon>
        <taxon>Uroviricota</taxon>
        <taxon>Caudoviricetes</taxon>
        <taxon>Caudoviricetes incertae sedis</taxon>
        <taxon>Reynauldvirus</taxon>
        <taxon>Reynauldvirus reynauld</taxon>
    </lineage>
</organism>
<dbReference type="Proteomes" id="UP001654496">
    <property type="component" value="Segment"/>
</dbReference>
<sequence>MSKEIRIKIDGSASGNNRTVIASDLQILGRVYDTVTGAYETEWAPLPARELDMHIEPMSAVEATVTLRVSEIENLRLAVPESEITVDQPELDLEIGGPVPRRTLPEGVYNVYVGSYRWFQDFLSTNPGEVRRDWVHATSSRDVEGLRGIARLVSSAAVEHSLLDYITARREELARRAGIPAASVEEWTR</sequence>
<gene>
    <name evidence="1" type="primary">7</name>
    <name evidence="1" type="ORF">SEA_REYNAULD_7</name>
</gene>
<protein>
    <submittedName>
        <fullName evidence="1">Uncharacterized protein</fullName>
    </submittedName>
</protein>